<dbReference type="STRING" id="1075417.SAMN05421823_102217"/>
<evidence type="ECO:0000313" key="4">
    <source>
        <dbReference type="Proteomes" id="UP000198510"/>
    </source>
</evidence>
<feature type="compositionally biased region" description="Low complexity" evidence="1">
    <location>
        <begin position="205"/>
        <end position="218"/>
    </location>
</feature>
<dbReference type="EMBL" id="FNFO01000002">
    <property type="protein sequence ID" value="SDK23837.1"/>
    <property type="molecule type" value="Genomic_DNA"/>
</dbReference>
<feature type="compositionally biased region" description="Basic and acidic residues" evidence="1">
    <location>
        <begin position="282"/>
        <end position="294"/>
    </location>
</feature>
<sequence>MERRLDRPRRRGWYWTGAGLLLLLGGIGLWWALRTDPTAPGRTTVGTEVTAGADTETGDAASNPTELTEASPNPADQTEAPDNTPDRLLSNPAPDEETEKAQLPDPTVADKALSTAQAKPVSPGLSPPFATTDSSATAASTYEAPQRSTTPLRHATADAAVVTPARTDLEQQAPGQVSPEAYATQSKANGAASPPTTRADAPLTSPSAQPRAASPPRSDTLASLQDDKSLSLDGGVKAPRYGTQTATETTLVSNGPLFSQATPSETPGAIPVSGDSSTDVSAFRDARLLEEREGAPATRRTAASTTGLETPQGAASRVAADGTTGDSASTEAVRVIGATQPPAYADSVTASPELPEEHFLPEEKTTKPNPMPLEVPTRLALQLFVAPDISRTPQGVQSGLGGDVGLSLEMFLTPQLSLTAGAVYASKHYTAKGAEYQPWPGYWSHYGIPDRIAAVCRVLDVPLNLRYYALQGRKNALFASAGVSSYFMLYEQYDYIYNYSSRQPYRHREYNANQHYFAVGNVSVGYQRQLGDNLAFQLEPFVKLALGDVGFGNIRLQSAGVFLTFKYRMY</sequence>
<feature type="region of interest" description="Disordered" evidence="1">
    <location>
        <begin position="169"/>
        <end position="327"/>
    </location>
</feature>
<protein>
    <recommendedName>
        <fullName evidence="5">Outer membrane protein beta-barrel domain-containing protein</fullName>
    </recommendedName>
</protein>
<organism evidence="3 4">
    <name type="scientific">Catalinimonas alkaloidigena</name>
    <dbReference type="NCBI Taxonomy" id="1075417"/>
    <lineage>
        <taxon>Bacteria</taxon>
        <taxon>Pseudomonadati</taxon>
        <taxon>Bacteroidota</taxon>
        <taxon>Cytophagia</taxon>
        <taxon>Cytophagales</taxon>
        <taxon>Catalimonadaceae</taxon>
        <taxon>Catalinimonas</taxon>
    </lineage>
</organism>
<evidence type="ECO:0000256" key="2">
    <source>
        <dbReference type="SAM" id="Phobius"/>
    </source>
</evidence>
<keyword evidence="2" id="KW-0812">Transmembrane</keyword>
<feature type="compositionally biased region" description="Low complexity" evidence="1">
    <location>
        <begin position="130"/>
        <end position="141"/>
    </location>
</feature>
<reference evidence="3 4" key="1">
    <citation type="submission" date="2016-10" db="EMBL/GenBank/DDBJ databases">
        <authorList>
            <person name="de Groot N.N."/>
        </authorList>
    </citation>
    <scope>NUCLEOTIDE SEQUENCE [LARGE SCALE GENOMIC DNA]</scope>
    <source>
        <strain evidence="3 4">DSM 25186</strain>
    </source>
</reference>
<name>A0A1G9A954_9BACT</name>
<feature type="compositionally biased region" description="Polar residues" evidence="1">
    <location>
        <begin position="62"/>
        <end position="76"/>
    </location>
</feature>
<feature type="transmembrane region" description="Helical" evidence="2">
    <location>
        <begin position="12"/>
        <end position="33"/>
    </location>
</feature>
<keyword evidence="4" id="KW-1185">Reference proteome</keyword>
<feature type="compositionally biased region" description="Low complexity" evidence="1">
    <location>
        <begin position="50"/>
        <end position="61"/>
    </location>
</feature>
<evidence type="ECO:0000313" key="3">
    <source>
        <dbReference type="EMBL" id="SDK23837.1"/>
    </source>
</evidence>
<gene>
    <name evidence="3" type="ORF">SAMN05421823_102217</name>
</gene>
<feature type="compositionally biased region" description="Low complexity" evidence="1">
    <location>
        <begin position="295"/>
        <end position="306"/>
    </location>
</feature>
<feature type="region of interest" description="Disordered" evidence="1">
    <location>
        <begin position="37"/>
        <end position="153"/>
    </location>
</feature>
<keyword evidence="2" id="KW-0472">Membrane</keyword>
<evidence type="ECO:0008006" key="5">
    <source>
        <dbReference type="Google" id="ProtNLM"/>
    </source>
</evidence>
<evidence type="ECO:0000256" key="1">
    <source>
        <dbReference type="SAM" id="MobiDB-lite"/>
    </source>
</evidence>
<keyword evidence="2" id="KW-1133">Transmembrane helix</keyword>
<dbReference type="AlphaFoldDB" id="A0A1G9A954"/>
<dbReference type="Proteomes" id="UP000198510">
    <property type="component" value="Unassembled WGS sequence"/>
</dbReference>
<accession>A0A1G9A954</accession>
<feature type="compositionally biased region" description="Polar residues" evidence="1">
    <location>
        <begin position="242"/>
        <end position="265"/>
    </location>
</feature>
<proteinExistence type="predicted"/>